<evidence type="ECO:0000313" key="5">
    <source>
        <dbReference type="Proteomes" id="UP000030671"/>
    </source>
</evidence>
<dbReference type="Pfam" id="PF00432">
    <property type="entry name" value="Prenyltrans"/>
    <property type="match status" value="1"/>
</dbReference>
<dbReference type="SUPFAM" id="SSF48239">
    <property type="entry name" value="Terpenoid cyclases/Protein prenyltransferases"/>
    <property type="match status" value="1"/>
</dbReference>
<evidence type="ECO:0000256" key="2">
    <source>
        <dbReference type="SAM" id="Phobius"/>
    </source>
</evidence>
<gene>
    <name evidence="4" type="ORF">HETIRDRAFT_419734</name>
</gene>
<dbReference type="AlphaFoldDB" id="W4K2X0"/>
<dbReference type="Proteomes" id="UP000030671">
    <property type="component" value="Unassembled WGS sequence"/>
</dbReference>
<sequence length="77" mass="8689">MHFLYRTISMFSLLSRLNQLNRDKTIVYLMQSRSFDGGFRSIAGAETHIMQVHTVFMCTAVLAILDGLVIINLPTLG</sequence>
<keyword evidence="2" id="KW-1133">Transmembrane helix</keyword>
<evidence type="ECO:0000313" key="4">
    <source>
        <dbReference type="EMBL" id="ETW80162.1"/>
    </source>
</evidence>
<keyword evidence="5" id="KW-1185">Reference proteome</keyword>
<dbReference type="STRING" id="747525.W4K2X0"/>
<keyword evidence="2" id="KW-0472">Membrane</keyword>
<feature type="domain" description="Prenyltransferase alpha-alpha toroid" evidence="3">
    <location>
        <begin position="1"/>
        <end position="73"/>
    </location>
</feature>
<protein>
    <recommendedName>
        <fullName evidence="3">Prenyltransferase alpha-alpha toroid domain-containing protein</fullName>
    </recommendedName>
</protein>
<dbReference type="Gene3D" id="1.50.10.20">
    <property type="match status" value="1"/>
</dbReference>
<dbReference type="OrthoDB" id="5428259at2759"/>
<keyword evidence="1" id="KW-0677">Repeat</keyword>
<reference evidence="4 5" key="1">
    <citation type="journal article" date="2012" name="New Phytol.">
        <title>Insight into trade-off between wood decay and parasitism from the genome of a fungal forest pathogen.</title>
        <authorList>
            <person name="Olson A."/>
            <person name="Aerts A."/>
            <person name="Asiegbu F."/>
            <person name="Belbahri L."/>
            <person name="Bouzid O."/>
            <person name="Broberg A."/>
            <person name="Canback B."/>
            <person name="Coutinho P.M."/>
            <person name="Cullen D."/>
            <person name="Dalman K."/>
            <person name="Deflorio G."/>
            <person name="van Diepen L.T."/>
            <person name="Dunand C."/>
            <person name="Duplessis S."/>
            <person name="Durling M."/>
            <person name="Gonthier P."/>
            <person name="Grimwood J."/>
            <person name="Fossdal C.G."/>
            <person name="Hansson D."/>
            <person name="Henrissat B."/>
            <person name="Hietala A."/>
            <person name="Himmelstrand K."/>
            <person name="Hoffmeister D."/>
            <person name="Hogberg N."/>
            <person name="James T.Y."/>
            <person name="Karlsson M."/>
            <person name="Kohler A."/>
            <person name="Kues U."/>
            <person name="Lee Y.H."/>
            <person name="Lin Y.C."/>
            <person name="Lind M."/>
            <person name="Lindquist E."/>
            <person name="Lombard V."/>
            <person name="Lucas S."/>
            <person name="Lunden K."/>
            <person name="Morin E."/>
            <person name="Murat C."/>
            <person name="Park J."/>
            <person name="Raffaello T."/>
            <person name="Rouze P."/>
            <person name="Salamov A."/>
            <person name="Schmutz J."/>
            <person name="Solheim H."/>
            <person name="Stahlberg J."/>
            <person name="Velez H."/>
            <person name="de Vries R.P."/>
            <person name="Wiebenga A."/>
            <person name="Woodward S."/>
            <person name="Yakovlev I."/>
            <person name="Garbelotto M."/>
            <person name="Martin F."/>
            <person name="Grigoriev I.V."/>
            <person name="Stenlid J."/>
        </authorList>
    </citation>
    <scope>NUCLEOTIDE SEQUENCE [LARGE SCALE GENOMIC DNA]</scope>
    <source>
        <strain evidence="4 5">TC 32-1</strain>
    </source>
</reference>
<dbReference type="GeneID" id="20673596"/>
<accession>W4K2X0</accession>
<evidence type="ECO:0000256" key="1">
    <source>
        <dbReference type="ARBA" id="ARBA00022737"/>
    </source>
</evidence>
<dbReference type="InParanoid" id="W4K2X0"/>
<dbReference type="InterPro" id="IPR001330">
    <property type="entry name" value="Prenyltrans"/>
</dbReference>
<dbReference type="GO" id="GO:0003824">
    <property type="term" value="F:catalytic activity"/>
    <property type="evidence" value="ECO:0007669"/>
    <property type="project" value="InterPro"/>
</dbReference>
<proteinExistence type="predicted"/>
<dbReference type="RefSeq" id="XP_009548678.1">
    <property type="nucleotide sequence ID" value="XM_009550383.1"/>
</dbReference>
<dbReference type="HOGENOM" id="CLU_2638358_0_0_1"/>
<dbReference type="KEGG" id="hir:HETIRDRAFT_419734"/>
<keyword evidence="2" id="KW-0812">Transmembrane</keyword>
<name>W4K2X0_HETIT</name>
<evidence type="ECO:0000259" key="3">
    <source>
        <dbReference type="Pfam" id="PF00432"/>
    </source>
</evidence>
<dbReference type="EMBL" id="KI925460">
    <property type="protein sequence ID" value="ETW80162.1"/>
    <property type="molecule type" value="Genomic_DNA"/>
</dbReference>
<organism evidence="4 5">
    <name type="scientific">Heterobasidion irregulare (strain TC 32-1)</name>
    <dbReference type="NCBI Taxonomy" id="747525"/>
    <lineage>
        <taxon>Eukaryota</taxon>
        <taxon>Fungi</taxon>
        <taxon>Dikarya</taxon>
        <taxon>Basidiomycota</taxon>
        <taxon>Agaricomycotina</taxon>
        <taxon>Agaricomycetes</taxon>
        <taxon>Russulales</taxon>
        <taxon>Bondarzewiaceae</taxon>
        <taxon>Heterobasidion</taxon>
        <taxon>Heterobasidion annosum species complex</taxon>
    </lineage>
</organism>
<feature type="transmembrane region" description="Helical" evidence="2">
    <location>
        <begin position="54"/>
        <end position="73"/>
    </location>
</feature>
<dbReference type="InterPro" id="IPR008930">
    <property type="entry name" value="Terpenoid_cyclase/PrenylTrfase"/>
</dbReference>